<organism evidence="1">
    <name type="scientific">Salmonella enterica I</name>
    <dbReference type="NCBI Taxonomy" id="59201"/>
    <lineage>
        <taxon>Bacteria</taxon>
        <taxon>Pseudomonadati</taxon>
        <taxon>Pseudomonadota</taxon>
        <taxon>Gammaproteobacteria</taxon>
        <taxon>Enterobacterales</taxon>
        <taxon>Enterobacteriaceae</taxon>
        <taxon>Salmonella</taxon>
    </lineage>
</organism>
<reference evidence="1" key="1">
    <citation type="submission" date="2018-07" db="EMBL/GenBank/DDBJ databases">
        <authorList>
            <consortium name="GenomeTrakr network: Whole genome sequencing for foodborne pathogen traceback"/>
        </authorList>
    </citation>
    <scope>NUCLEOTIDE SEQUENCE</scope>
    <source>
        <strain evidence="1">MDH-2013-00175</strain>
    </source>
</reference>
<evidence type="ECO:0000313" key="1">
    <source>
        <dbReference type="EMBL" id="EBP4061264.1"/>
    </source>
</evidence>
<sequence>MQPDILSISYTDNEDGQVDDIAITLKNDDGKWSGDWSPEKGDFIRLVFKPFNQIALECGSFQVDGITSSGPPSVVEVSAVSVPVAAG</sequence>
<gene>
    <name evidence="1" type="ORF">Z599_27000</name>
</gene>
<dbReference type="EMBL" id="AAGLQK010000144">
    <property type="protein sequence ID" value="EBP4061264.1"/>
    <property type="molecule type" value="Genomic_DNA"/>
</dbReference>
<accession>A0A5U3G7V4</accession>
<name>A0A5U3G7V4_SALET</name>
<proteinExistence type="predicted"/>
<comment type="caution">
    <text evidence="1">The sequence shown here is derived from an EMBL/GenBank/DDBJ whole genome shotgun (WGS) entry which is preliminary data.</text>
</comment>
<protein>
    <submittedName>
        <fullName evidence="1">Late control D family protein</fullName>
    </submittedName>
</protein>
<dbReference type="AlphaFoldDB" id="A0A5U3G7V4"/>
<feature type="non-terminal residue" evidence="1">
    <location>
        <position position="87"/>
    </location>
</feature>